<evidence type="ECO:0008006" key="4">
    <source>
        <dbReference type="Google" id="ProtNLM"/>
    </source>
</evidence>
<dbReference type="Proteomes" id="UP000242715">
    <property type="component" value="Unassembled WGS sequence"/>
</dbReference>
<evidence type="ECO:0000256" key="1">
    <source>
        <dbReference type="SAM" id="Phobius"/>
    </source>
</evidence>
<keyword evidence="3" id="KW-1185">Reference proteome</keyword>
<dbReference type="AlphaFoldDB" id="A0A2Z6MFT8"/>
<dbReference type="EMBL" id="DF973238">
    <property type="protein sequence ID" value="GAU21825.1"/>
    <property type="molecule type" value="Genomic_DNA"/>
</dbReference>
<feature type="transmembrane region" description="Helical" evidence="1">
    <location>
        <begin position="15"/>
        <end position="32"/>
    </location>
</feature>
<organism evidence="2 3">
    <name type="scientific">Trifolium subterraneum</name>
    <name type="common">Subterranean clover</name>
    <dbReference type="NCBI Taxonomy" id="3900"/>
    <lineage>
        <taxon>Eukaryota</taxon>
        <taxon>Viridiplantae</taxon>
        <taxon>Streptophyta</taxon>
        <taxon>Embryophyta</taxon>
        <taxon>Tracheophyta</taxon>
        <taxon>Spermatophyta</taxon>
        <taxon>Magnoliopsida</taxon>
        <taxon>eudicotyledons</taxon>
        <taxon>Gunneridae</taxon>
        <taxon>Pentapetalae</taxon>
        <taxon>rosids</taxon>
        <taxon>fabids</taxon>
        <taxon>Fabales</taxon>
        <taxon>Fabaceae</taxon>
        <taxon>Papilionoideae</taxon>
        <taxon>50 kb inversion clade</taxon>
        <taxon>NPAAA clade</taxon>
        <taxon>Hologalegina</taxon>
        <taxon>IRL clade</taxon>
        <taxon>Trifolieae</taxon>
        <taxon>Trifolium</taxon>
    </lineage>
</organism>
<reference evidence="3" key="1">
    <citation type="journal article" date="2017" name="Front. Plant Sci.">
        <title>Climate Clever Clovers: New Paradigm to Reduce the Environmental Footprint of Ruminants by Breeding Low Methanogenic Forages Utilizing Haplotype Variation.</title>
        <authorList>
            <person name="Kaur P."/>
            <person name="Appels R."/>
            <person name="Bayer P.E."/>
            <person name="Keeble-Gagnere G."/>
            <person name="Wang J."/>
            <person name="Hirakawa H."/>
            <person name="Shirasawa K."/>
            <person name="Vercoe P."/>
            <person name="Stefanova K."/>
            <person name="Durmic Z."/>
            <person name="Nichols P."/>
            <person name="Revell C."/>
            <person name="Isobe S.N."/>
            <person name="Edwards D."/>
            <person name="Erskine W."/>
        </authorList>
    </citation>
    <scope>NUCLEOTIDE SEQUENCE [LARGE SCALE GENOMIC DNA]</scope>
    <source>
        <strain evidence="3">cv. Daliak</strain>
    </source>
</reference>
<proteinExistence type="predicted"/>
<keyword evidence="1" id="KW-1133">Transmembrane helix</keyword>
<keyword evidence="1" id="KW-0472">Membrane</keyword>
<keyword evidence="1" id="KW-0812">Transmembrane</keyword>
<sequence length="117" mass="12755">MSSLFFWVSISSDGFWVGLFFGLASFGFLSGLGRLDVGSDKGNWVVWVFKIGLLGPRWLGVEATSMLYKVVRFLSAPINVGMNIGLKLAAPGWTVTFCRMRCGLIAGVIMLGIDWLG</sequence>
<evidence type="ECO:0000313" key="2">
    <source>
        <dbReference type="EMBL" id="GAU21825.1"/>
    </source>
</evidence>
<name>A0A2Z6MFT8_TRISU</name>
<accession>A0A2Z6MFT8</accession>
<protein>
    <recommendedName>
        <fullName evidence="4">Transmembrane protein</fullName>
    </recommendedName>
</protein>
<evidence type="ECO:0000313" key="3">
    <source>
        <dbReference type="Proteomes" id="UP000242715"/>
    </source>
</evidence>
<gene>
    <name evidence="2" type="ORF">TSUD_176710</name>
</gene>
<feature type="transmembrane region" description="Helical" evidence="1">
    <location>
        <begin position="44"/>
        <end position="60"/>
    </location>
</feature>